<dbReference type="EC" id="4.2.1.17" evidence="5 6"/>
<dbReference type="Gene3D" id="3.90.226.10">
    <property type="entry name" value="2-enoyl-CoA Hydratase, Chain A, domain 1"/>
    <property type="match status" value="1"/>
</dbReference>
<comment type="similarity">
    <text evidence="1 3">Belongs to the enoyl-CoA hydratase/isomerase family.</text>
</comment>
<dbReference type="EMBL" id="OGUS01000004">
    <property type="protein sequence ID" value="SPC05119.1"/>
    <property type="molecule type" value="Genomic_DNA"/>
</dbReference>
<dbReference type="InterPro" id="IPR018376">
    <property type="entry name" value="Enoyl-CoA_hyd/isom_CS"/>
</dbReference>
<dbReference type="SUPFAM" id="SSF52096">
    <property type="entry name" value="ClpP/crotonase"/>
    <property type="match status" value="1"/>
</dbReference>
<evidence type="ECO:0000256" key="2">
    <source>
        <dbReference type="ARBA" id="ARBA00023239"/>
    </source>
</evidence>
<reference evidence="4 8" key="3">
    <citation type="submission" date="2021-02" db="EMBL/GenBank/DDBJ databases">
        <title>Complete Genome Sequence of Cupriavidus oxalaticus Strain Ox1, a Soil Oxalate-Degrading Species.</title>
        <authorList>
            <person name="Palmieri F."/>
            <person name="Udriet P."/>
            <person name="Deuasquier M."/>
            <person name="Beaudoing E."/>
            <person name="Johnson S.L."/>
            <person name="Davenport K.W."/>
            <person name="Chain P.S."/>
            <person name="Bindschedler S."/>
            <person name="Junier P."/>
        </authorList>
    </citation>
    <scope>NUCLEOTIDE SEQUENCE [LARGE SCALE GENOMIC DNA]</scope>
    <source>
        <strain evidence="4 8">Ox1</strain>
    </source>
</reference>
<accession>A0A375GHK0</accession>
<dbReference type="OrthoDB" id="9775794at2"/>
<dbReference type="Gene3D" id="1.10.12.10">
    <property type="entry name" value="Lyase 2-enoyl-coa Hydratase, Chain A, domain 2"/>
    <property type="match status" value="1"/>
</dbReference>
<evidence type="ECO:0000313" key="4">
    <source>
        <dbReference type="EMBL" id="QRQ91629.1"/>
    </source>
</evidence>
<dbReference type="Proteomes" id="UP000256862">
    <property type="component" value="Plasmid CO2235_mp"/>
</dbReference>
<reference evidence="5 7" key="1">
    <citation type="submission" date="2018-01" db="EMBL/GenBank/DDBJ databases">
        <authorList>
            <person name="Clerissi C."/>
        </authorList>
    </citation>
    <scope>NUCLEOTIDE SEQUENCE</scope>
    <source>
        <strain evidence="5">Cupriavidus oxalaticus LMG 2235</strain>
        <plasmid evidence="7">co2235_mp</plasmid>
    </source>
</reference>
<evidence type="ECO:0000256" key="3">
    <source>
        <dbReference type="RuleBase" id="RU003707"/>
    </source>
</evidence>
<dbReference type="PANTHER" id="PTHR11941">
    <property type="entry name" value="ENOYL-COA HYDRATASE-RELATED"/>
    <property type="match status" value="1"/>
</dbReference>
<dbReference type="PROSITE" id="PS00166">
    <property type="entry name" value="ENOYL_COA_HYDRATASE"/>
    <property type="match status" value="1"/>
</dbReference>
<evidence type="ECO:0000313" key="8">
    <source>
        <dbReference type="Proteomes" id="UP000623307"/>
    </source>
</evidence>
<name>A0A375GHK0_9BURK</name>
<proteinExistence type="inferred from homology"/>
<evidence type="ECO:0000313" key="6">
    <source>
        <dbReference type="EMBL" id="SPC18154.1"/>
    </source>
</evidence>
<geneLocation type="plasmid" evidence="7">
    <name>co2235_mp</name>
</geneLocation>
<gene>
    <name evidence="5" type="primary">ECHS</name>
    <name evidence="6" type="synonym">echA</name>
    <name evidence="6" type="ORF">CO2235_MP10360</name>
    <name evidence="5" type="ORF">CO2235_U1010073</name>
    <name evidence="4" type="ORF">JTE92_01400</name>
</gene>
<reference evidence="7" key="2">
    <citation type="submission" date="2018-01" db="EMBL/GenBank/DDBJ databases">
        <authorList>
            <person name="Gaut B.S."/>
            <person name="Morton B.R."/>
            <person name="Clegg M.T."/>
            <person name="Duvall M.R."/>
        </authorList>
    </citation>
    <scope>NUCLEOTIDE SEQUENCE [LARGE SCALE GENOMIC DNA]</scope>
</reference>
<dbReference type="CDD" id="cd06558">
    <property type="entry name" value="crotonase-like"/>
    <property type="match status" value="1"/>
</dbReference>
<evidence type="ECO:0000313" key="7">
    <source>
        <dbReference type="Proteomes" id="UP000256862"/>
    </source>
</evidence>
<dbReference type="RefSeq" id="WP_063239411.1">
    <property type="nucleotide sequence ID" value="NZ_CP069809.1"/>
</dbReference>
<evidence type="ECO:0000256" key="1">
    <source>
        <dbReference type="ARBA" id="ARBA00005254"/>
    </source>
</evidence>
<dbReference type="InterPro" id="IPR029045">
    <property type="entry name" value="ClpP/crotonase-like_dom_sf"/>
</dbReference>
<dbReference type="EMBL" id="CP069811">
    <property type="protein sequence ID" value="QRQ91629.1"/>
    <property type="molecule type" value="Genomic_DNA"/>
</dbReference>
<sequence length="258" mass="27505">MTTSIIRLPPHDRIVLLRLASSNSLNPLTDELVDALVGELLKNEADPDVSVTIITGTERAFAAGADIAAMSQLDYPTAFQLDYIGRNWDILRTLRKPLIAAVDGYAFGGGCELAMICDIVIASEGATFGQPEVKLGIVPGAGGTQRLPRAVGKSSAMLMCLSGDPISAHDAMSMGLVSKVTLREALVPEAIEVAKAIARHSLPVVMAIKEAVNRSFESSLSEGLLFERRTFQAGFALADQKEGMSAFLERRAATFTGR</sequence>
<organism evidence="5 7">
    <name type="scientific">Cupriavidus oxalaticus</name>
    <dbReference type="NCBI Taxonomy" id="96344"/>
    <lineage>
        <taxon>Bacteria</taxon>
        <taxon>Pseudomonadati</taxon>
        <taxon>Pseudomonadota</taxon>
        <taxon>Betaproteobacteria</taxon>
        <taxon>Burkholderiales</taxon>
        <taxon>Burkholderiaceae</taxon>
        <taxon>Cupriavidus</taxon>
    </lineage>
</organism>
<keyword evidence="8" id="KW-1185">Reference proteome</keyword>
<dbReference type="EMBL" id="OGUS01000132">
    <property type="protein sequence ID" value="SPC18154.1"/>
    <property type="molecule type" value="Genomic_DNA"/>
</dbReference>
<dbReference type="GeneID" id="303488148"/>
<dbReference type="AlphaFoldDB" id="A0A375GHK0"/>
<dbReference type="FunFam" id="1.10.12.10:FF:000001">
    <property type="entry name" value="Probable enoyl-CoA hydratase, mitochondrial"/>
    <property type="match status" value="1"/>
</dbReference>
<dbReference type="InterPro" id="IPR014748">
    <property type="entry name" value="Enoyl-CoA_hydra_C"/>
</dbReference>
<protein>
    <submittedName>
        <fullName evidence="6">Enoyl-CoA hydratase echA8</fullName>
    </submittedName>
    <submittedName>
        <fullName evidence="5">Enoyl-CoA hydratase, mitochondrial</fullName>
        <ecNumber evidence="5 6">4.2.1.17</ecNumber>
    </submittedName>
    <submittedName>
        <fullName evidence="4">Enoyl-CoA hydratase/isomerase family protein</fullName>
    </submittedName>
</protein>
<dbReference type="GO" id="GO:0004300">
    <property type="term" value="F:enoyl-CoA hydratase activity"/>
    <property type="evidence" value="ECO:0007669"/>
    <property type="project" value="UniProtKB-EC"/>
</dbReference>
<dbReference type="GO" id="GO:0006635">
    <property type="term" value="P:fatty acid beta-oxidation"/>
    <property type="evidence" value="ECO:0007669"/>
    <property type="project" value="TreeGrafter"/>
</dbReference>
<dbReference type="FunFam" id="3.90.226.10:FF:000009">
    <property type="entry name" value="Carnitinyl-CoA dehydratase"/>
    <property type="match status" value="1"/>
</dbReference>
<keyword evidence="2 5" id="KW-0456">Lyase</keyword>
<dbReference type="InterPro" id="IPR001753">
    <property type="entry name" value="Enoyl-CoA_hydra/iso"/>
</dbReference>
<dbReference type="PANTHER" id="PTHR11941:SF54">
    <property type="entry name" value="ENOYL-COA HYDRATASE, MITOCHONDRIAL"/>
    <property type="match status" value="1"/>
</dbReference>
<evidence type="ECO:0000313" key="5">
    <source>
        <dbReference type="EMBL" id="SPC05119.1"/>
    </source>
</evidence>
<dbReference type="Pfam" id="PF00378">
    <property type="entry name" value="ECH_1"/>
    <property type="match status" value="1"/>
</dbReference>
<dbReference type="Proteomes" id="UP000623307">
    <property type="component" value="Chromosome 1"/>
</dbReference>